<sequence>MHARRSGPSTDSGYSRPRGDHSVDELLAHDAPLIGTLPRGRTALLRDASHTQYSPTAPCGILEETACATFTSSAHKTHHAPPPSRRPMRNGLNQPHIPAVGTCNVLRRRGPTRELDQAANYARSDAPTRDVTHRY</sequence>
<protein>
    <submittedName>
        <fullName evidence="2">Uncharacterized protein</fullName>
    </submittedName>
</protein>
<keyword evidence="3" id="KW-1185">Reference proteome</keyword>
<dbReference type="AlphaFoldDB" id="M2QXH5"/>
<evidence type="ECO:0000256" key="1">
    <source>
        <dbReference type="SAM" id="MobiDB-lite"/>
    </source>
</evidence>
<evidence type="ECO:0000313" key="2">
    <source>
        <dbReference type="EMBL" id="EMD30642.1"/>
    </source>
</evidence>
<feature type="region of interest" description="Disordered" evidence="1">
    <location>
        <begin position="1"/>
        <end position="21"/>
    </location>
</feature>
<dbReference type="EMBL" id="KB445924">
    <property type="protein sequence ID" value="EMD30642.1"/>
    <property type="molecule type" value="Genomic_DNA"/>
</dbReference>
<feature type="region of interest" description="Disordered" evidence="1">
    <location>
        <begin position="72"/>
        <end position="135"/>
    </location>
</feature>
<dbReference type="Proteomes" id="UP000016930">
    <property type="component" value="Unassembled WGS sequence"/>
</dbReference>
<accession>M2QXH5</accession>
<evidence type="ECO:0000313" key="3">
    <source>
        <dbReference type="Proteomes" id="UP000016930"/>
    </source>
</evidence>
<feature type="compositionally biased region" description="Basic and acidic residues" evidence="1">
    <location>
        <begin position="126"/>
        <end position="135"/>
    </location>
</feature>
<organism evidence="2 3">
    <name type="scientific">Ceriporiopsis subvermispora (strain B)</name>
    <name type="common">White-rot fungus</name>
    <name type="synonym">Gelatoporia subvermispora</name>
    <dbReference type="NCBI Taxonomy" id="914234"/>
    <lineage>
        <taxon>Eukaryota</taxon>
        <taxon>Fungi</taxon>
        <taxon>Dikarya</taxon>
        <taxon>Basidiomycota</taxon>
        <taxon>Agaricomycotina</taxon>
        <taxon>Agaricomycetes</taxon>
        <taxon>Polyporales</taxon>
        <taxon>Gelatoporiaceae</taxon>
        <taxon>Gelatoporia</taxon>
    </lineage>
</organism>
<proteinExistence type="predicted"/>
<gene>
    <name evidence="2" type="ORF">CERSUDRAFT_101141</name>
</gene>
<dbReference type="HOGENOM" id="CLU_1885508_0_0_1"/>
<name>M2QXH5_CERS8</name>
<reference evidence="2 3" key="1">
    <citation type="journal article" date="2012" name="Proc. Natl. Acad. Sci. U.S.A.">
        <title>Comparative genomics of Ceriporiopsis subvermispora and Phanerochaete chrysosporium provide insight into selective ligninolysis.</title>
        <authorList>
            <person name="Fernandez-Fueyo E."/>
            <person name="Ruiz-Duenas F.J."/>
            <person name="Ferreira P."/>
            <person name="Floudas D."/>
            <person name="Hibbett D.S."/>
            <person name="Canessa P."/>
            <person name="Larrondo L.F."/>
            <person name="James T.Y."/>
            <person name="Seelenfreund D."/>
            <person name="Lobos S."/>
            <person name="Polanco R."/>
            <person name="Tello M."/>
            <person name="Honda Y."/>
            <person name="Watanabe T."/>
            <person name="Watanabe T."/>
            <person name="Ryu J.S."/>
            <person name="Kubicek C.P."/>
            <person name="Schmoll M."/>
            <person name="Gaskell J."/>
            <person name="Hammel K.E."/>
            <person name="St John F.J."/>
            <person name="Vanden Wymelenberg A."/>
            <person name="Sabat G."/>
            <person name="Splinter BonDurant S."/>
            <person name="Syed K."/>
            <person name="Yadav J.S."/>
            <person name="Doddapaneni H."/>
            <person name="Subramanian V."/>
            <person name="Lavin J.L."/>
            <person name="Oguiza J.A."/>
            <person name="Perez G."/>
            <person name="Pisabarro A.G."/>
            <person name="Ramirez L."/>
            <person name="Santoyo F."/>
            <person name="Master E."/>
            <person name="Coutinho P.M."/>
            <person name="Henrissat B."/>
            <person name="Lombard V."/>
            <person name="Magnuson J.K."/>
            <person name="Kuees U."/>
            <person name="Hori C."/>
            <person name="Igarashi K."/>
            <person name="Samejima M."/>
            <person name="Held B.W."/>
            <person name="Barry K.W."/>
            <person name="LaButti K.M."/>
            <person name="Lapidus A."/>
            <person name="Lindquist E.A."/>
            <person name="Lucas S.M."/>
            <person name="Riley R."/>
            <person name="Salamov A.A."/>
            <person name="Hoffmeister D."/>
            <person name="Schwenk D."/>
            <person name="Hadar Y."/>
            <person name="Yarden O."/>
            <person name="de Vries R.P."/>
            <person name="Wiebenga A."/>
            <person name="Stenlid J."/>
            <person name="Eastwood D."/>
            <person name="Grigoriev I.V."/>
            <person name="Berka R.M."/>
            <person name="Blanchette R.A."/>
            <person name="Kersten P."/>
            <person name="Martinez A.T."/>
            <person name="Vicuna R."/>
            <person name="Cullen D."/>
        </authorList>
    </citation>
    <scope>NUCLEOTIDE SEQUENCE [LARGE SCALE GENOMIC DNA]</scope>
    <source>
        <strain evidence="2 3">B</strain>
    </source>
</reference>